<evidence type="ECO:0000313" key="1">
    <source>
        <dbReference type="EMBL" id="MDI5886102.1"/>
    </source>
</evidence>
<reference evidence="2" key="2">
    <citation type="submission" date="2023-07" db="EMBL/GenBank/DDBJ databases">
        <title>Genome-based characterization of strain KMM 296 and proposal for reclassification of Cobetia litoralis and Cobetia pacifica, and emended description of the species Cobetia amphilecti and Cobetia marina.</title>
        <authorList>
            <person name="Balabanova L."/>
            <person name="Nedashkovskaya O."/>
        </authorList>
    </citation>
    <scope>NUCLEOTIDE SEQUENCE [LARGE SCALE GENOMIC DNA]</scope>
    <source>
        <strain evidence="2">NRIC 0815</strain>
    </source>
</reference>
<keyword evidence="2" id="KW-1185">Reference proteome</keyword>
<proteinExistence type="predicted"/>
<organism evidence="1 2">
    <name type="scientific">Cobetia amphilecti</name>
    <dbReference type="NCBI Taxonomy" id="1055104"/>
    <lineage>
        <taxon>Bacteria</taxon>
        <taxon>Pseudomonadati</taxon>
        <taxon>Pseudomonadota</taxon>
        <taxon>Gammaproteobacteria</taxon>
        <taxon>Oceanospirillales</taxon>
        <taxon>Halomonadaceae</taxon>
        <taxon>Cobetia</taxon>
    </lineage>
</organism>
<dbReference type="GeneID" id="97325718"/>
<protein>
    <submittedName>
        <fullName evidence="1">DUF2188 domain-containing protein</fullName>
    </submittedName>
</protein>
<dbReference type="InterPro" id="IPR018691">
    <property type="entry name" value="DUF2188"/>
</dbReference>
<sequence length="63" mass="7465">MMLELYLYRCTDGWAVRRELEDMPHKTFKQEAEAREYAEALAHIKGYKLYVIRDGGTGRDRVL</sequence>
<comment type="caution">
    <text evidence="1">The sequence shown here is derived from an EMBL/GenBank/DDBJ whole genome shotgun (WGS) entry which is preliminary data.</text>
</comment>
<dbReference type="Proteomes" id="UP001229025">
    <property type="component" value="Unassembled WGS sequence"/>
</dbReference>
<dbReference type="RefSeq" id="WP_215824087.1">
    <property type="nucleotide sequence ID" value="NZ_CP136695.1"/>
</dbReference>
<name>A0ABT6UTQ5_9GAMM</name>
<evidence type="ECO:0000313" key="2">
    <source>
        <dbReference type="Proteomes" id="UP001229025"/>
    </source>
</evidence>
<dbReference type="Pfam" id="PF09954">
    <property type="entry name" value="DUF2188"/>
    <property type="match status" value="1"/>
</dbReference>
<gene>
    <name evidence="1" type="ORF">QLT01_17295</name>
</gene>
<reference evidence="1 2" key="1">
    <citation type="submission" date="2023-04" db="EMBL/GenBank/DDBJ databases">
        <authorList>
            <person name="Otstavnykh N."/>
            <person name="Seitkalieva A."/>
            <person name="Bystritskaya E."/>
        </authorList>
    </citation>
    <scope>NUCLEOTIDE SEQUENCE [LARGE SCALE GENOMIC DNA]</scope>
    <source>
        <strain evidence="1 2">NRIC 0815</strain>
    </source>
</reference>
<accession>A0ABT6UTQ5</accession>
<dbReference type="EMBL" id="JASCSA010000026">
    <property type="protein sequence ID" value="MDI5886102.1"/>
    <property type="molecule type" value="Genomic_DNA"/>
</dbReference>